<evidence type="ECO:0000256" key="11">
    <source>
        <dbReference type="ARBA" id="ARBA00023098"/>
    </source>
</evidence>
<evidence type="ECO:0000256" key="15">
    <source>
        <dbReference type="ARBA" id="ARBA00049541"/>
    </source>
</evidence>
<comment type="caution">
    <text evidence="19">The sequence shown here is derived from an EMBL/GenBank/DDBJ whole genome shotgun (WGS) entry which is preliminary data.</text>
</comment>
<feature type="domain" description="Ketosynthase family 3 (KS3)" evidence="18">
    <location>
        <begin position="57"/>
        <end position="477"/>
    </location>
</feature>
<comment type="catalytic activity">
    <reaction evidence="15">
        <text>a fatty acyl-[ACP] + malonyl-[ACP] + H(+) = a 3-oxoacyl-[ACP] + holo-[ACP] + CO2</text>
        <dbReference type="Rhea" id="RHEA:22836"/>
        <dbReference type="Rhea" id="RHEA-COMP:9623"/>
        <dbReference type="Rhea" id="RHEA-COMP:9685"/>
        <dbReference type="Rhea" id="RHEA-COMP:9916"/>
        <dbReference type="Rhea" id="RHEA-COMP:14125"/>
        <dbReference type="ChEBI" id="CHEBI:15378"/>
        <dbReference type="ChEBI" id="CHEBI:16526"/>
        <dbReference type="ChEBI" id="CHEBI:64479"/>
        <dbReference type="ChEBI" id="CHEBI:78449"/>
        <dbReference type="ChEBI" id="CHEBI:78776"/>
        <dbReference type="ChEBI" id="CHEBI:138651"/>
        <dbReference type="EC" id="2.3.1.41"/>
    </reaction>
</comment>
<proteinExistence type="inferred from homology"/>
<keyword evidence="10" id="KW-0809">Transit peptide</keyword>
<evidence type="ECO:0000256" key="13">
    <source>
        <dbReference type="ARBA" id="ARBA00023315"/>
    </source>
</evidence>
<dbReference type="PROSITE" id="PS52004">
    <property type="entry name" value="KS3_2"/>
    <property type="match status" value="2"/>
</dbReference>
<dbReference type="NCBIfam" id="NF005589">
    <property type="entry name" value="PRK07314.1"/>
    <property type="match status" value="2"/>
</dbReference>
<dbReference type="InterPro" id="IPR014030">
    <property type="entry name" value="Ketoacyl_synth_N"/>
</dbReference>
<dbReference type="GO" id="GO:0006633">
    <property type="term" value="P:fatty acid biosynthetic process"/>
    <property type="evidence" value="ECO:0007669"/>
    <property type="project" value="UniProtKB-KW"/>
</dbReference>
<name>A0AA38TVC1_9ASTR</name>
<feature type="domain" description="Ketosynthase family 3 (KS3)" evidence="18">
    <location>
        <begin position="503"/>
        <end position="904"/>
    </location>
</feature>
<evidence type="ECO:0000256" key="5">
    <source>
        <dbReference type="ARBA" id="ARBA00022516"/>
    </source>
</evidence>
<comment type="subcellular location">
    <subcellularLocation>
        <location evidence="1">Plastid</location>
        <location evidence="1">Chloroplast</location>
    </subcellularLocation>
</comment>
<organism evidence="19 20">
    <name type="scientific">Centaurea solstitialis</name>
    <name type="common">yellow star-thistle</name>
    <dbReference type="NCBI Taxonomy" id="347529"/>
    <lineage>
        <taxon>Eukaryota</taxon>
        <taxon>Viridiplantae</taxon>
        <taxon>Streptophyta</taxon>
        <taxon>Embryophyta</taxon>
        <taxon>Tracheophyta</taxon>
        <taxon>Spermatophyta</taxon>
        <taxon>Magnoliopsida</taxon>
        <taxon>eudicotyledons</taxon>
        <taxon>Gunneridae</taxon>
        <taxon>Pentapetalae</taxon>
        <taxon>asterids</taxon>
        <taxon>campanulids</taxon>
        <taxon>Asterales</taxon>
        <taxon>Asteraceae</taxon>
        <taxon>Carduoideae</taxon>
        <taxon>Cardueae</taxon>
        <taxon>Centaureinae</taxon>
        <taxon>Centaurea</taxon>
    </lineage>
</organism>
<dbReference type="SUPFAM" id="SSF53901">
    <property type="entry name" value="Thiolase-like"/>
    <property type="match status" value="4"/>
</dbReference>
<dbReference type="FunFam" id="3.40.47.10:FF:000027">
    <property type="entry name" value="3-oxoacyl-[acyl-carrier-protein] synthase 2"/>
    <property type="match status" value="2"/>
</dbReference>
<dbReference type="GO" id="GO:0005739">
    <property type="term" value="C:mitochondrion"/>
    <property type="evidence" value="ECO:0007669"/>
    <property type="project" value="TreeGrafter"/>
</dbReference>
<reference evidence="19" key="1">
    <citation type="submission" date="2023-03" db="EMBL/GenBank/DDBJ databases">
        <title>Chromosome-scale reference genome and RAD-based genetic map of yellow starthistle (Centaurea solstitialis) reveal putative structural variation and QTLs associated with invader traits.</title>
        <authorList>
            <person name="Reatini B."/>
            <person name="Cang F.A."/>
            <person name="Jiang Q."/>
            <person name="Mckibben M.T.W."/>
            <person name="Barker M.S."/>
            <person name="Rieseberg L.H."/>
            <person name="Dlugosch K.M."/>
        </authorList>
    </citation>
    <scope>NUCLEOTIDE SEQUENCE</scope>
    <source>
        <strain evidence="19">CAN-66</strain>
        <tissue evidence="19">Leaf</tissue>
    </source>
</reference>
<keyword evidence="12" id="KW-0275">Fatty acid biosynthesis</keyword>
<dbReference type="InterPro" id="IPR020841">
    <property type="entry name" value="PKS_Beta-ketoAc_synthase_dom"/>
</dbReference>
<comment type="similarity">
    <text evidence="2">Belongs to the thiolase-like superfamily. Beta-ketoacyl-ACP synthases family.</text>
</comment>
<evidence type="ECO:0000256" key="6">
    <source>
        <dbReference type="ARBA" id="ARBA00022528"/>
    </source>
</evidence>
<evidence type="ECO:0000256" key="7">
    <source>
        <dbReference type="ARBA" id="ARBA00022640"/>
    </source>
</evidence>
<dbReference type="PROSITE" id="PS00606">
    <property type="entry name" value="KS3_1"/>
    <property type="match status" value="2"/>
</dbReference>
<evidence type="ECO:0000313" key="19">
    <source>
        <dbReference type="EMBL" id="KAJ9558312.1"/>
    </source>
</evidence>
<comment type="function">
    <text evidence="16">Catalyzes the condensation reaction of fatty acid synthesis by the addition to an acyl acceptor of two carbons from malonyl-ACP. Specific for elongation from C-10 to unsaturated C-16 and C-18 fatty acids.</text>
</comment>
<evidence type="ECO:0000256" key="17">
    <source>
        <dbReference type="ARBA" id="ARBA00074204"/>
    </source>
</evidence>
<evidence type="ECO:0000256" key="3">
    <source>
        <dbReference type="ARBA" id="ARBA00011738"/>
    </source>
</evidence>
<dbReference type="PANTHER" id="PTHR11712">
    <property type="entry name" value="POLYKETIDE SYNTHASE-RELATED"/>
    <property type="match status" value="1"/>
</dbReference>
<evidence type="ECO:0000256" key="16">
    <source>
        <dbReference type="ARBA" id="ARBA00058711"/>
    </source>
</evidence>
<dbReference type="SMART" id="SM00825">
    <property type="entry name" value="PKS_KS"/>
    <property type="match status" value="1"/>
</dbReference>
<evidence type="ECO:0000256" key="12">
    <source>
        <dbReference type="ARBA" id="ARBA00023160"/>
    </source>
</evidence>
<keyword evidence="11" id="KW-0443">Lipid metabolism</keyword>
<dbReference type="GO" id="GO:0009507">
    <property type="term" value="C:chloroplast"/>
    <property type="evidence" value="ECO:0007669"/>
    <property type="project" value="UniProtKB-SubCell"/>
</dbReference>
<dbReference type="Pfam" id="PF02801">
    <property type="entry name" value="Ketoacyl-synt_C"/>
    <property type="match status" value="2"/>
</dbReference>
<keyword evidence="9" id="KW-0276">Fatty acid metabolism</keyword>
<dbReference type="Gene3D" id="3.40.47.10">
    <property type="match status" value="2"/>
</dbReference>
<comment type="subunit">
    <text evidence="3">Homodimer.</text>
</comment>
<dbReference type="InterPro" id="IPR000794">
    <property type="entry name" value="Beta-ketoacyl_synthase"/>
</dbReference>
<feature type="non-terminal residue" evidence="19">
    <location>
        <position position="904"/>
    </location>
</feature>
<keyword evidence="8" id="KW-0808">Transferase</keyword>
<keyword evidence="13" id="KW-0012">Acyltransferase</keyword>
<keyword evidence="20" id="KW-1185">Reference proteome</keyword>
<accession>A0AA38TVC1</accession>
<evidence type="ECO:0000256" key="4">
    <source>
        <dbReference type="ARBA" id="ARBA00013191"/>
    </source>
</evidence>
<evidence type="ECO:0000256" key="1">
    <source>
        <dbReference type="ARBA" id="ARBA00004229"/>
    </source>
</evidence>
<dbReference type="Proteomes" id="UP001172457">
    <property type="component" value="Chromosome 3"/>
</dbReference>
<evidence type="ECO:0000256" key="8">
    <source>
        <dbReference type="ARBA" id="ARBA00022679"/>
    </source>
</evidence>
<evidence type="ECO:0000256" key="10">
    <source>
        <dbReference type="ARBA" id="ARBA00022946"/>
    </source>
</evidence>
<sequence length="904" mass="96812">MEAQPLLHTTFIPVSQLINPLTKNLLPIFVKPQASNKNAHNQVLAAATALKREKDPKKRVVVTGMGLVSVFGNDVDTYYDRLLAGESGISVIDKFDASKFPTQFAGQIRGFNTDGYIDAKSDRRLDDCQRYCIVAGKKALEDAGLGSSDERSKIDKGRAGVLVGSGLGGLAVFSDGVQCLIERGHQKLTPFMAPYTLTNMGPAMLAMDLGFMGPNFSISAACATSNFCFCAAANHIREGKVDLMISGGVEGSLAPIGLAGFFASGALSTRNDDPKTASRPWDKDRDGFVMGEGAGVLVMESLEHAMKRDAPILAEYLGGAVNCDAHHITTPRSDGLCVSSCVQRSLVNAGVSVEEVNYINGHATSTVIGDLAELNALKKVFKNTTEIKMNATKSMIGHCMGAAGGLEAIATIKAIQTGWLHPTINQFNQEPGIEFNTVANRKQQHEINVAQPLFLRTPLLVSTFKLLPKNTSHVYVKSAARITTRSRQVYASAIAPKREKDPKKRVVVTGMGLISVFGDDVDTYYDRLLAGESGITLIDKFDASKLPTRFGGQIRGFNSNGYIDAKIDRRLDDCERYCIVAGKKALEDADLGSEERSKIDKDRAGVLVGSGIGCAGRLSDGVECLGKRGHRKFSSFIEPYTIPSMGPAMLAMDLGFMGPNYSISAACATSNYCFYAAASHIREGKVDLMIAGGVEAFLIPIGLAGFSAIRGLSTRNDDPKTASRPWDKDRDGFVLSEGAGVLVMESLEHAMKRDAPIHAEYLGGAVNCDAYHITNPRSDGLCVASCIQSSLMDAGVSVQEVNYINGHATSTIIGDLAEINALKKVFKNPAGIKMNATKSMIGHGLGAAGGLEAIATIKAIQTGWLHPTINQFNQESGLEFDIVANRKTQYEVNVGEFISSSPFV</sequence>
<evidence type="ECO:0000259" key="18">
    <source>
        <dbReference type="PROSITE" id="PS52004"/>
    </source>
</evidence>
<dbReference type="EC" id="2.3.1.41" evidence="4"/>
<dbReference type="EMBL" id="JARYMX010000003">
    <property type="protein sequence ID" value="KAJ9558312.1"/>
    <property type="molecule type" value="Genomic_DNA"/>
</dbReference>
<dbReference type="PANTHER" id="PTHR11712:SF357">
    <property type="entry name" value="3-OXOACYL-[ACYL-CARRIER-PROTEIN] SYNTHASE"/>
    <property type="match status" value="1"/>
</dbReference>
<dbReference type="Pfam" id="PF00109">
    <property type="entry name" value="ketoacyl-synt"/>
    <property type="match status" value="2"/>
</dbReference>
<keyword evidence="5" id="KW-0444">Lipid biosynthesis</keyword>
<dbReference type="InterPro" id="IPR016039">
    <property type="entry name" value="Thiolase-like"/>
</dbReference>
<keyword evidence="7" id="KW-0934">Plastid</keyword>
<evidence type="ECO:0000256" key="2">
    <source>
        <dbReference type="ARBA" id="ARBA00008467"/>
    </source>
</evidence>
<evidence type="ECO:0000313" key="20">
    <source>
        <dbReference type="Proteomes" id="UP001172457"/>
    </source>
</evidence>
<protein>
    <recommendedName>
        <fullName evidence="17">3-oxoacyl-[acyl-carrier-protein] synthase I, chloroplastic</fullName>
        <ecNumber evidence="4">2.3.1.41</ecNumber>
    </recommendedName>
    <alternativeName>
        <fullName evidence="14">Beta-ketoacyl-ACP synthase I</fullName>
    </alternativeName>
</protein>
<dbReference type="InterPro" id="IPR014031">
    <property type="entry name" value="Ketoacyl_synth_C"/>
</dbReference>
<dbReference type="InterPro" id="IPR018201">
    <property type="entry name" value="Ketoacyl_synth_AS"/>
</dbReference>
<keyword evidence="6" id="KW-0150">Chloroplast</keyword>
<dbReference type="GO" id="GO:0004315">
    <property type="term" value="F:3-oxoacyl-[acyl-carrier-protein] synthase activity"/>
    <property type="evidence" value="ECO:0007669"/>
    <property type="project" value="UniProtKB-EC"/>
</dbReference>
<evidence type="ECO:0000256" key="9">
    <source>
        <dbReference type="ARBA" id="ARBA00022832"/>
    </source>
</evidence>
<dbReference type="AlphaFoldDB" id="A0AA38TVC1"/>
<evidence type="ECO:0000256" key="14">
    <source>
        <dbReference type="ARBA" id="ARBA00042143"/>
    </source>
</evidence>
<gene>
    <name evidence="19" type="ORF">OSB04_012926</name>
</gene>
<dbReference type="CDD" id="cd00834">
    <property type="entry name" value="KAS_I_II"/>
    <property type="match status" value="2"/>
</dbReference>